<dbReference type="CDD" id="cd01344">
    <property type="entry name" value="PL2_Passenger_AT"/>
    <property type="match status" value="1"/>
</dbReference>
<accession>A0ABV0BJY4</accession>
<dbReference type="Proteomes" id="UP001418637">
    <property type="component" value="Unassembled WGS sequence"/>
</dbReference>
<protein>
    <submittedName>
        <fullName evidence="3">Autotransporter outer membrane beta-barrel domain-containing protein</fullName>
    </submittedName>
</protein>
<dbReference type="Gene3D" id="2.40.128.130">
    <property type="entry name" value="Autotransporter beta-domain"/>
    <property type="match status" value="1"/>
</dbReference>
<dbReference type="Pfam" id="PF18883">
    <property type="entry name" value="AC_1"/>
    <property type="match status" value="1"/>
</dbReference>
<dbReference type="PANTHER" id="PTHR35037">
    <property type="entry name" value="C-TERMINAL REGION OF AIDA-LIKE PROTEIN"/>
    <property type="match status" value="1"/>
</dbReference>
<proteinExistence type="predicted"/>
<dbReference type="Gene3D" id="2.160.20.20">
    <property type="match status" value="1"/>
</dbReference>
<dbReference type="NCBIfam" id="TIGR01414">
    <property type="entry name" value="autotrans_barl"/>
    <property type="match status" value="1"/>
</dbReference>
<sequence>MKKLLGGSQGFCLRSIIRAHSVTFAAATVFSFAVQVASVDAYALTINNGAIVTVPGDYPSNWAPNEGLAVGGSTDGTLIVENGANVSIYQGGFNIGFAAGGIGKVTISGSGTSLSMSSTTEVKLQMSDVLGSQSFLTVDNGASVSADYFLVGGRGKAEAVFDGVGTTGTFKKIMVGSGDYGGTAIRPDTTGSLVISNGAKITSTTGTVGFYYDSTAYARVTSGADWTMTSTLLLSGANPELVIDDKGTVTSGSTSVQSGIVTIQDSHSKLSTGSFTIGSIIRYSAILNIKNEGTLSSRTAQIGNSTTNIDGAGSQWINTQAWVLSAFDNNYVAAVNLTNNAKLSTGSAVIGQSAANRVYGTHIVTVSSGSTWTNNSTLVVGAYQSQSSQLIVNSGGAVTTDSLTIATSALNATGTVTVTGQHSTLTANSIIDIGRDSGVGTLNISDGGIVRSVNGYVGGNRTVATGITNIDGAGSVWINTADLYVGHTFSSGRVTLTNGALLSTRDGYVGYSLNNTAFNTASVIISSGSSWVNSNSFIVGYTNRNAEVVVDTFGQISSQIAVVGYTNGKGTVTIDGVGSQWTNADKLSIGQTGGTGILNIRNGGVVSSTNSVVGDTLNSIGTVTVTGQGSLLTNSQKLTVANSNSTGEVSIADGGKVESAAGVIGSSAGSDGTVNIGSSVSGATSTWQNTGELIVADADTSKGIINISSGGHLESVTAIIGVQSGSDGTVNVDGANALWTLSDKLTVADAGTGTVNVRSGGQTTHIDAVIGAQVGAQGTVNVDGSGSLWATMNDLVVADAGQGELNITNAGQVNSTNATAGQQVGSEANILVTGNSSTWSNTADLTIADAGKATLNIEQEGFVSSDNIHVGQAGFSEGQVLISNNSSLTTTADMLVGIAGTGHIEISSAGRIHNDGIASLGVGAGGTGTMLITDSGSTWSSDGLMTVGVDGHGELTLRDDGVAKPSDGKLYVAVNSGSTGIINIGAAAGEVAENPGSTTAATIQFGDGEGRVVFNHTSDNYTFSPMMSGAGAVDVYAGTTVLMAANDYTGDTTIYSGTFKAGGESVFSQASLTDIRTDGTLDMAGYNQTIDRVNNAGWIYVNTRSGAPGSQLTVGNYRGDGGNLRLNTALAGNDSPTDQLVITGSATGQTLLHINNTGGIGGYTTGDGIMIIKAVGDATTSTDAFYMLGNRVAAGAYEYSLHRGGSGGEQNWYLRNTLPEIETTEKPDYRVEFPLAASIIPVAQEYGFAMIGTLHARVGDYVVQKKLAPVTEARIIRGENDKKQVAMVEVAPSGDRQDWFEGSWGRLTGDHGSRKVNNFEQRGADYDYTMASLQAGLDIYGRETASGSKDKAGVYVGYGKASSNVNGAYDGEAGTISMDAYTVGAYWTHYSSQGWYTDLVAQSTWYNTEANSVLGPKLKSDGHGVVFSAETGYSIKLSNSVTVEPQAQIAYQHVSFDKITDTYGKFLLTDSETLRGRLGVRATKEWNVGTEASPRLIKGWLRANVWHEFMGNSKTSATNLQNLDPVTVKTSLGGTWGEIGAGVSGQVSDKASLFVTGAYNRLLDNNGREAWSGRIGVNVMW</sequence>
<evidence type="ECO:0000259" key="2">
    <source>
        <dbReference type="PROSITE" id="PS51208"/>
    </source>
</evidence>
<dbReference type="InterPro" id="IPR012332">
    <property type="entry name" value="Autotransporter_pectin_lyase_C"/>
</dbReference>
<feature type="domain" description="Autotransporter" evidence="2">
    <location>
        <begin position="1296"/>
        <end position="1581"/>
    </location>
</feature>
<dbReference type="Pfam" id="PF03797">
    <property type="entry name" value="Autotransporter"/>
    <property type="match status" value="1"/>
</dbReference>
<dbReference type="InterPro" id="IPR043990">
    <property type="entry name" value="AC_1"/>
</dbReference>
<dbReference type="InterPro" id="IPR030895">
    <property type="entry name" value="T5SS_PEPC_rpt"/>
</dbReference>
<dbReference type="NCBIfam" id="TIGR04393">
    <property type="entry name" value="rpt_T5SS_PEPC"/>
    <property type="match status" value="8"/>
</dbReference>
<evidence type="ECO:0000256" key="1">
    <source>
        <dbReference type="ARBA" id="ARBA00022729"/>
    </source>
</evidence>
<dbReference type="InterPro" id="IPR005546">
    <property type="entry name" value="Autotransporte_beta"/>
</dbReference>
<organism evidence="3 4">
    <name type="scientific">Hohaiivirga grylli</name>
    <dbReference type="NCBI Taxonomy" id="3133970"/>
    <lineage>
        <taxon>Bacteria</taxon>
        <taxon>Pseudomonadati</taxon>
        <taxon>Pseudomonadota</taxon>
        <taxon>Alphaproteobacteria</taxon>
        <taxon>Hyphomicrobiales</taxon>
        <taxon>Methylobacteriaceae</taxon>
        <taxon>Hohaiivirga</taxon>
    </lineage>
</organism>
<dbReference type="SMART" id="SM00869">
    <property type="entry name" value="Autotransporter"/>
    <property type="match status" value="1"/>
</dbReference>
<dbReference type="InterPro" id="IPR051551">
    <property type="entry name" value="Autotransporter_adhesion"/>
</dbReference>
<dbReference type="InterPro" id="IPR036709">
    <property type="entry name" value="Autotransporte_beta_dom_sf"/>
</dbReference>
<evidence type="ECO:0000313" key="4">
    <source>
        <dbReference type="Proteomes" id="UP001418637"/>
    </source>
</evidence>
<dbReference type="PANTHER" id="PTHR35037:SF3">
    <property type="entry name" value="C-TERMINAL REGION OF AIDA-LIKE PROTEIN"/>
    <property type="match status" value="1"/>
</dbReference>
<dbReference type="SUPFAM" id="SSF51126">
    <property type="entry name" value="Pectin lyase-like"/>
    <property type="match status" value="1"/>
</dbReference>
<keyword evidence="4" id="KW-1185">Reference proteome</keyword>
<evidence type="ECO:0000313" key="3">
    <source>
        <dbReference type="EMBL" id="MEN3931263.1"/>
    </source>
</evidence>
<dbReference type="SUPFAM" id="SSF103515">
    <property type="entry name" value="Autotransporter"/>
    <property type="match status" value="1"/>
</dbReference>
<reference evidence="3 4" key="1">
    <citation type="submission" date="2024-04" db="EMBL/GenBank/DDBJ databases">
        <title>A novel species isolated from cricket.</title>
        <authorList>
            <person name="Wang H.-C."/>
        </authorList>
    </citation>
    <scope>NUCLEOTIDE SEQUENCE [LARGE SCALE GENOMIC DNA]</scope>
    <source>
        <strain evidence="3 4">WL0021</strain>
    </source>
</reference>
<dbReference type="EMBL" id="JBBYXI010000003">
    <property type="protein sequence ID" value="MEN3931263.1"/>
    <property type="molecule type" value="Genomic_DNA"/>
</dbReference>
<dbReference type="InterPro" id="IPR013425">
    <property type="entry name" value="Autotrns_rpt"/>
</dbReference>
<dbReference type="InterPro" id="IPR006315">
    <property type="entry name" value="OM_autotransptr_brl_dom"/>
</dbReference>
<gene>
    <name evidence="3" type="ORF">WJT86_09355</name>
</gene>
<name>A0ABV0BJY4_9HYPH</name>
<dbReference type="PROSITE" id="PS51208">
    <property type="entry name" value="AUTOTRANSPORTER"/>
    <property type="match status" value="1"/>
</dbReference>
<dbReference type="RefSeq" id="WP_346337298.1">
    <property type="nucleotide sequence ID" value="NZ_JBBYXI010000003.1"/>
</dbReference>
<dbReference type="NCBIfam" id="TIGR02601">
    <property type="entry name" value="autotrns_rpt"/>
    <property type="match status" value="1"/>
</dbReference>
<comment type="caution">
    <text evidence="3">The sequence shown here is derived from an EMBL/GenBank/DDBJ whole genome shotgun (WGS) entry which is preliminary data.</text>
</comment>
<keyword evidence="1" id="KW-0732">Signal</keyword>
<dbReference type="InterPro" id="IPR011050">
    <property type="entry name" value="Pectin_lyase_fold/virulence"/>
</dbReference>